<feature type="region of interest" description="Disordered" evidence="1">
    <location>
        <begin position="37"/>
        <end position="105"/>
    </location>
</feature>
<evidence type="ECO:0000313" key="3">
    <source>
        <dbReference type="Proteomes" id="UP001050691"/>
    </source>
</evidence>
<feature type="region of interest" description="Disordered" evidence="1">
    <location>
        <begin position="283"/>
        <end position="353"/>
    </location>
</feature>
<name>A0AAV5A0G1_9AGAM</name>
<reference evidence="2" key="1">
    <citation type="submission" date="2021-10" db="EMBL/GenBank/DDBJ databases">
        <title>De novo Genome Assembly of Clathrus columnatus (Basidiomycota, Fungi) Using Illumina and Nanopore Sequence Data.</title>
        <authorList>
            <person name="Ogiso-Tanaka E."/>
            <person name="Itagaki H."/>
            <person name="Hosoya T."/>
            <person name="Hosaka K."/>
        </authorList>
    </citation>
    <scope>NUCLEOTIDE SEQUENCE</scope>
    <source>
        <strain evidence="2">MO-923</strain>
    </source>
</reference>
<accession>A0AAV5A0G1</accession>
<organism evidence="2 3">
    <name type="scientific">Clathrus columnatus</name>
    <dbReference type="NCBI Taxonomy" id="1419009"/>
    <lineage>
        <taxon>Eukaryota</taxon>
        <taxon>Fungi</taxon>
        <taxon>Dikarya</taxon>
        <taxon>Basidiomycota</taxon>
        <taxon>Agaricomycotina</taxon>
        <taxon>Agaricomycetes</taxon>
        <taxon>Phallomycetidae</taxon>
        <taxon>Phallales</taxon>
        <taxon>Clathraceae</taxon>
        <taxon>Clathrus</taxon>
    </lineage>
</organism>
<dbReference type="EMBL" id="BPWL01000001">
    <property type="protein sequence ID" value="GJJ06174.1"/>
    <property type="molecule type" value="Genomic_DNA"/>
</dbReference>
<feature type="compositionally biased region" description="Low complexity" evidence="1">
    <location>
        <begin position="46"/>
        <end position="56"/>
    </location>
</feature>
<protein>
    <submittedName>
        <fullName evidence="2">Uncharacterized protein</fullName>
    </submittedName>
</protein>
<evidence type="ECO:0000256" key="1">
    <source>
        <dbReference type="SAM" id="MobiDB-lite"/>
    </source>
</evidence>
<feature type="compositionally biased region" description="Polar residues" evidence="1">
    <location>
        <begin position="288"/>
        <end position="320"/>
    </location>
</feature>
<dbReference type="AlphaFoldDB" id="A0AAV5A0G1"/>
<feature type="compositionally biased region" description="Polar residues" evidence="1">
    <location>
        <begin position="69"/>
        <end position="84"/>
    </location>
</feature>
<proteinExistence type="predicted"/>
<feature type="compositionally biased region" description="Basic and acidic residues" evidence="1">
    <location>
        <begin position="419"/>
        <end position="429"/>
    </location>
</feature>
<evidence type="ECO:0000313" key="2">
    <source>
        <dbReference type="EMBL" id="GJJ06174.1"/>
    </source>
</evidence>
<comment type="caution">
    <text evidence="2">The sequence shown here is derived from an EMBL/GenBank/DDBJ whole genome shotgun (WGS) entry which is preliminary data.</text>
</comment>
<feature type="region of interest" description="Disordered" evidence="1">
    <location>
        <begin position="414"/>
        <end position="437"/>
    </location>
</feature>
<sequence length="485" mass="52994">MSVPRPMARKRRPTRPILEQNLQLLKAVLALPMLSATLPASPPPSRSASPAPSLSSGRRKLPPQEADSLGQQVTTKRARTSLQHTDVHQSIPDVRSPRISPQSVRKEEVPVISLSSSVTTPSQPQILAVAPTPGAPETSSYSHRRGKPTTQEYSRFHDRYLGCGKLLKQSAQDRMRIPPESGRNRPNSSQLAHLGFIARIEAIDGLLNFAYSIWCKDMSEGRCHQSLWETLDAYTAWVRNRWEVSDARGDAQRAFVGLIRIIEAYVYARKASALNSSLSKSAGDIENANKQPEPNQISSLSPATSLGGSSQHSASNNSPALMNAAPPAIVTSRATPHGPAVSNSSSSSSGQPLNVPKSYFDAVQSAINYSQRSARNVSVAGVYLNLPILSRCYPKTYARILTCQLRIEEEYEADFDQDECSRPDSDPDHTPGPGEGPLMWPIALSTPQVDGLVWMLLLGRSMIREIAYPAGYRGMEGLQRKDAAR</sequence>
<gene>
    <name evidence="2" type="ORF">Clacol_000363</name>
</gene>
<dbReference type="Proteomes" id="UP001050691">
    <property type="component" value="Unassembled WGS sequence"/>
</dbReference>
<keyword evidence="3" id="KW-1185">Reference proteome</keyword>